<dbReference type="AlphaFoldDB" id="A0A6I6IN54"/>
<sequence length="166" mass="17266">MTEIATQRLILRPVAEADADAVHSAMASDFDVVRHTGTWPWPATPEATRGKCAVGFGTQGGWMVASLDGRIIGMVGMGPDGDFGYMLARAAWGQGFATEMAQALIGHIEDSGSPGALKACVFDDNPASARVLAKLGFSEGPACSGHCAARGGDFPIRTFTLALPRA</sequence>
<organism evidence="2 3">
    <name type="scientific">Roseovarius faecimaris</name>
    <dbReference type="NCBI Taxonomy" id="2494550"/>
    <lineage>
        <taxon>Bacteria</taxon>
        <taxon>Pseudomonadati</taxon>
        <taxon>Pseudomonadota</taxon>
        <taxon>Alphaproteobacteria</taxon>
        <taxon>Rhodobacterales</taxon>
        <taxon>Roseobacteraceae</taxon>
        <taxon>Roseovarius</taxon>
    </lineage>
</organism>
<dbReference type="GO" id="GO:0016747">
    <property type="term" value="F:acyltransferase activity, transferring groups other than amino-acyl groups"/>
    <property type="evidence" value="ECO:0007669"/>
    <property type="project" value="InterPro"/>
</dbReference>
<reference evidence="3" key="1">
    <citation type="submission" date="2018-12" db="EMBL/GenBank/DDBJ databases">
        <title>Complete genome sequence of Roseovarius sp. MME-070.</title>
        <authorList>
            <person name="Nam Y.-D."/>
            <person name="Kang J."/>
            <person name="Chung W.-H."/>
            <person name="Park Y.S."/>
        </authorList>
    </citation>
    <scope>NUCLEOTIDE SEQUENCE [LARGE SCALE GENOMIC DNA]</scope>
    <source>
        <strain evidence="3">MME-070</strain>
    </source>
</reference>
<evidence type="ECO:0000259" key="1">
    <source>
        <dbReference type="PROSITE" id="PS51186"/>
    </source>
</evidence>
<gene>
    <name evidence="2" type="ORF">EI983_09720</name>
</gene>
<dbReference type="Pfam" id="PF13302">
    <property type="entry name" value="Acetyltransf_3"/>
    <property type="match status" value="1"/>
</dbReference>
<name>A0A6I6IN54_9RHOB</name>
<feature type="domain" description="N-acetyltransferase" evidence="1">
    <location>
        <begin position="9"/>
        <end position="166"/>
    </location>
</feature>
<dbReference type="InterPro" id="IPR051531">
    <property type="entry name" value="N-acetyltransferase"/>
</dbReference>
<keyword evidence="3" id="KW-1185">Reference proteome</keyword>
<dbReference type="Gene3D" id="3.40.630.30">
    <property type="match status" value="1"/>
</dbReference>
<accession>A0A6I6IN54</accession>
<dbReference type="InterPro" id="IPR016181">
    <property type="entry name" value="Acyl_CoA_acyltransferase"/>
</dbReference>
<dbReference type="Proteomes" id="UP000428330">
    <property type="component" value="Chromosome"/>
</dbReference>
<dbReference type="SUPFAM" id="SSF55729">
    <property type="entry name" value="Acyl-CoA N-acyltransferases (Nat)"/>
    <property type="match status" value="1"/>
</dbReference>
<protein>
    <submittedName>
        <fullName evidence="2">N-acetyltransferase</fullName>
    </submittedName>
</protein>
<evidence type="ECO:0000313" key="3">
    <source>
        <dbReference type="Proteomes" id="UP000428330"/>
    </source>
</evidence>
<dbReference type="KEGG" id="rom:EI983_09720"/>
<dbReference type="PANTHER" id="PTHR43792:SF1">
    <property type="entry name" value="N-ACETYLTRANSFERASE DOMAIN-CONTAINING PROTEIN"/>
    <property type="match status" value="1"/>
</dbReference>
<dbReference type="EMBL" id="CP034348">
    <property type="protein sequence ID" value="QGX98540.1"/>
    <property type="molecule type" value="Genomic_DNA"/>
</dbReference>
<dbReference type="InterPro" id="IPR000182">
    <property type="entry name" value="GNAT_dom"/>
</dbReference>
<dbReference type="PROSITE" id="PS51186">
    <property type="entry name" value="GNAT"/>
    <property type="match status" value="1"/>
</dbReference>
<dbReference type="PANTHER" id="PTHR43792">
    <property type="entry name" value="GNAT FAMILY, PUTATIVE (AFU_ORTHOLOGUE AFUA_3G00765)-RELATED-RELATED"/>
    <property type="match status" value="1"/>
</dbReference>
<proteinExistence type="predicted"/>
<dbReference type="RefSeq" id="WP_157707222.1">
    <property type="nucleotide sequence ID" value="NZ_CP034348.1"/>
</dbReference>
<evidence type="ECO:0000313" key="2">
    <source>
        <dbReference type="EMBL" id="QGX98540.1"/>
    </source>
</evidence>
<dbReference type="OrthoDB" id="6293260at2"/>
<keyword evidence="2" id="KW-0808">Transferase</keyword>